<keyword evidence="11" id="KW-1185">Reference proteome</keyword>
<gene>
    <name evidence="9" type="ORF">GUITHDRAFT_148436</name>
</gene>
<comment type="subcellular location">
    <subcellularLocation>
        <location evidence="1">Membrane</location>
    </subcellularLocation>
</comment>
<evidence type="ECO:0000256" key="4">
    <source>
        <dbReference type="ARBA" id="ARBA00022989"/>
    </source>
</evidence>
<keyword evidence="7" id="KW-0732">Signal</keyword>
<dbReference type="GO" id="GO:0005261">
    <property type="term" value="F:monoatomic cation channel activity"/>
    <property type="evidence" value="ECO:0007669"/>
    <property type="project" value="TreeGrafter"/>
</dbReference>
<dbReference type="GO" id="GO:0006816">
    <property type="term" value="P:calcium ion transport"/>
    <property type="evidence" value="ECO:0007669"/>
    <property type="project" value="TreeGrafter"/>
</dbReference>
<reference evidence="11" key="2">
    <citation type="submission" date="2012-11" db="EMBL/GenBank/DDBJ databases">
        <authorList>
            <person name="Kuo A."/>
            <person name="Curtis B.A."/>
            <person name="Tanifuji G."/>
            <person name="Burki F."/>
            <person name="Gruber A."/>
            <person name="Irimia M."/>
            <person name="Maruyama S."/>
            <person name="Arias M.C."/>
            <person name="Ball S.G."/>
            <person name="Gile G.H."/>
            <person name="Hirakawa Y."/>
            <person name="Hopkins J.F."/>
            <person name="Rensing S.A."/>
            <person name="Schmutz J."/>
            <person name="Symeonidi A."/>
            <person name="Elias M."/>
            <person name="Eveleigh R.J."/>
            <person name="Herman E.K."/>
            <person name="Klute M.J."/>
            <person name="Nakayama T."/>
            <person name="Obornik M."/>
            <person name="Reyes-Prieto A."/>
            <person name="Armbrust E.V."/>
            <person name="Aves S.J."/>
            <person name="Beiko R.G."/>
            <person name="Coutinho P."/>
            <person name="Dacks J.B."/>
            <person name="Durnford D.G."/>
            <person name="Fast N.M."/>
            <person name="Green B.R."/>
            <person name="Grisdale C."/>
            <person name="Hempe F."/>
            <person name="Henrissat B."/>
            <person name="Hoppner M.P."/>
            <person name="Ishida K.-I."/>
            <person name="Kim E."/>
            <person name="Koreny L."/>
            <person name="Kroth P.G."/>
            <person name="Liu Y."/>
            <person name="Malik S.-B."/>
            <person name="Maier U.G."/>
            <person name="McRose D."/>
            <person name="Mock T."/>
            <person name="Neilson J.A."/>
            <person name="Onodera N.T."/>
            <person name="Poole A.M."/>
            <person name="Pritham E.J."/>
            <person name="Richards T.A."/>
            <person name="Rocap G."/>
            <person name="Roy S.W."/>
            <person name="Sarai C."/>
            <person name="Schaack S."/>
            <person name="Shirato S."/>
            <person name="Slamovits C.H."/>
            <person name="Spencer D.F."/>
            <person name="Suzuki S."/>
            <person name="Worden A.Z."/>
            <person name="Zauner S."/>
            <person name="Barry K."/>
            <person name="Bell C."/>
            <person name="Bharti A.K."/>
            <person name="Crow J.A."/>
            <person name="Grimwood J."/>
            <person name="Kramer R."/>
            <person name="Lindquist E."/>
            <person name="Lucas S."/>
            <person name="Salamov A."/>
            <person name="McFadden G.I."/>
            <person name="Lane C.E."/>
            <person name="Keeling P.J."/>
            <person name="Gray M.W."/>
            <person name="Grigoriev I.V."/>
            <person name="Archibald J.M."/>
        </authorList>
    </citation>
    <scope>NUCLEOTIDE SEQUENCE</scope>
    <source>
        <strain evidence="11">CCMP2712</strain>
    </source>
</reference>
<evidence type="ECO:0000256" key="7">
    <source>
        <dbReference type="SAM" id="SignalP"/>
    </source>
</evidence>
<dbReference type="GO" id="GO:0005886">
    <property type="term" value="C:plasma membrane"/>
    <property type="evidence" value="ECO:0007669"/>
    <property type="project" value="TreeGrafter"/>
</dbReference>
<keyword evidence="2" id="KW-0812">Transmembrane</keyword>
<dbReference type="PANTHER" id="PTHR46730">
    <property type="entry name" value="POLYCYSTIN-1"/>
    <property type="match status" value="1"/>
</dbReference>
<evidence type="ECO:0000313" key="9">
    <source>
        <dbReference type="EMBL" id="EKX32685.1"/>
    </source>
</evidence>
<evidence type="ECO:0000256" key="1">
    <source>
        <dbReference type="ARBA" id="ARBA00004370"/>
    </source>
</evidence>
<dbReference type="EnsemblProtists" id="EKX32685">
    <property type="protein sequence ID" value="EKX32685"/>
    <property type="gene ID" value="GUITHDRAFT_148436"/>
</dbReference>
<feature type="signal peptide" evidence="7">
    <location>
        <begin position="1"/>
        <end position="41"/>
    </location>
</feature>
<accession>L1IA10</accession>
<dbReference type="Pfam" id="PF02010">
    <property type="entry name" value="REJ"/>
    <property type="match status" value="1"/>
</dbReference>
<dbReference type="RefSeq" id="XP_005819665.1">
    <property type="nucleotide sequence ID" value="XM_005819608.1"/>
</dbReference>
<evidence type="ECO:0000256" key="3">
    <source>
        <dbReference type="ARBA" id="ARBA00022737"/>
    </source>
</evidence>
<dbReference type="EMBL" id="JH993176">
    <property type="protein sequence ID" value="EKX32685.1"/>
    <property type="molecule type" value="Genomic_DNA"/>
</dbReference>
<feature type="domain" description="PKD/REJ-like" evidence="8">
    <location>
        <begin position="3315"/>
        <end position="3437"/>
    </location>
</feature>
<evidence type="ECO:0000313" key="10">
    <source>
        <dbReference type="EnsemblProtists" id="EKX32685"/>
    </source>
</evidence>
<evidence type="ECO:0000256" key="5">
    <source>
        <dbReference type="ARBA" id="ARBA00023136"/>
    </source>
</evidence>
<name>L1IA10_GUITC</name>
<keyword evidence="5" id="KW-0472">Membrane</keyword>
<dbReference type="OrthoDB" id="10681662at2759"/>
<evidence type="ECO:0000256" key="6">
    <source>
        <dbReference type="SAM" id="MobiDB-lite"/>
    </source>
</evidence>
<dbReference type="PaxDb" id="55529-EKX32685"/>
<dbReference type="InterPro" id="IPR002859">
    <property type="entry name" value="PKD/REJ-like"/>
</dbReference>
<feature type="compositionally biased region" description="Basic residues" evidence="6">
    <location>
        <begin position="2572"/>
        <end position="2583"/>
    </location>
</feature>
<proteinExistence type="predicted"/>
<keyword evidence="4" id="KW-1133">Transmembrane helix</keyword>
<feature type="chain" id="PRO_5008769789" description="PKD/REJ-like domain-containing protein" evidence="7">
    <location>
        <begin position="42"/>
        <end position="3864"/>
    </location>
</feature>
<sequence length="3864" mass="410684">MVLPSFPLLQSYFYKSSYGVRPSSTLVALSLLLLALPPSLPQQVSVTALNYVVTPGRLVARQPFRDQPILELLNSSMVREVRDSSSQVQVMINSGELYGKSIVQATGGLAVFTDLMLPTAGSTFKLTFQISGSAIILTFPKEPNSNFAVSAPVGRFRYSANIPNSWGAVQAGVPMNPSPAVDLINDNEVIVQDAYIAVYLQLTASSSPSPFPPLQPTLPLTESSCCRQANCEALKSYTNVCCDCSSAACLFCRVPNAGVVSFTDLVINKAGTYSLAFSSTLYFLGQSSVIRLAPTGSLQIVPGVIDRIVLLNQPTVAKIGNTTGFESALFPQQPSGSFSDNQLNPIFVTGSYASSVFVAIPCLDYTDALADPPPVPICNCSDSSCLGAPVYIAEGIALGQVGLTGNVAAKYSTTTGAATFTDLGTYISRSDFRLAFRISVDSFFEQISVLTNPIYISPGKLVSLSFLYQPSASRSPSCSRCPVGTFVVNTPVNVSVKLRDFYGNIISSCSDSSVFCSGVPSSQVALTELVTSMGNVSLGKAFIRQASRGVASFTDIVFTRAAPSNRFIVVAPSTDFVSGKTIEVSTLSNSFLLVSGPPSRMSVAPVFAAENEIFPSPLTVVLLDQWGNVASSDCHEGCATESGTCEAESLRCSPTVLVSLLPSSPQALLLGSSNVTSEKGVARFPDLRVAVQNPSCGMWTASSSTFTVEVRVMLADGSRTFTSTGSVVVAHGASSLLLPTSGQPQTSVATETFRNPVIVQVMDCFLRNVENASSYVSVRIQDNPSGAFLSGTSRVKAAGGSAIFTDLSLDKDGSGYSLLFSYEGFTSVTPVTSSSFDVIKQVSLLQLAEFPTGNQTSGSLLKAQPRVILRDSSQQQVSLSQAEVSVVLLQNPALLQPQDPNNSPLLGTTTVKASAGQAIFTDLMLLKASVGQGLQQEGYVLRFLFRNSIVTDGSPFKVLPGSWSQLFILPSSQPVTSVAGLPLAVQPRVLLTDLNKNLVLPSQLPAGIKVNVSLLVDGQTQTRVGIQADGCQERCVGEFPTSCSTCPDHSLLASASYAAFTNLRIDQSSSRYSLFFSAVSSSGLPLGFNTTSRVFTVVNSEPSFVLVARQPSKLNFADKPLLQQPQVSVRDRFGNEASELREGELHVRVELKEGKVGKLRCYPLLSYFDGTFNVRVLNGTSSFTDLAVRRAMTSFQFSFSLSSNPNISTTSDLFDVDPGQTIGLCNISLPDRCSSFSPCLDPGKISCVDAYGNVQPSCSTCFGSDCGLGPLVPYPVGVSSNCVGKVCMILVAGPAGARVSLASSPSVHCNDDNLTLISGSFPCSSSLVAGVSTFSGVTFTSASLRYQLKFFTFVVNPRTRTILEWSYLSPPIENLLQSPRISLAFFSQQSMGTILVTFDRPTNLNQIPDPSKQFDCLDVFASAFASSLGDSPTCTWLNASVLQIIVGSNPLVNASSTVLLSSKSNITFESELEGVRLASLPATTNVGQVVGGVPITAVNVSLPASLPQPEILILGPDVLSSCDYITADASLTTGAASRAFKEVSWALDYQQSYLSSGLLASTETVSQFVIRQVSFQSLMPLDLNLVRLFFRGNSSLLPNTTIVISGLPPYNFSLNVSLTSCFDNDGICAAIPLAGNGSYLFAGSSSVNSSAQPFLHHRIASNRLDTLLLRLHPSHRMRPEDEHVIEFNLTNPSLPFPSQSLSLAVTCPSCACNDAVCSSKRSSNQPPVTLLAKCADEPCLTPATYSLLDPSILLSASVTETVRVNSAVNSLVLSITVPQAIAARSAFLLTGLPSQLSGFQLLCAQETSGSFLQSFGCADKTSLLYDWLPSSSSFTFYARNDSLIPAGTKLSLVFKVNNVMSISRQACSQLPPSSCPSLFQLSLRVSYNPATVLLKPASPVAGDPSRESAGWIFLELSVNVDVQEGATLEVTNLPGRKEERTMFLRYQKADGSQQTSQTCLLPQLTVSSTSSWRLQAGCDIQAHSKFALLLRVGDLLGSNFSSSTFVTVTVGAASCSLCLPLSCSCNNVNYQAWRTSPFSFRQSLLEPSSDNFRFTFLSVQESNRVPYQGNNLSFSFALSVSSFPSANVTITGLTGLRLPPGPARLFSSSGALHPNVSQGSIFFDEQLGVLSFAVSSSITAGVKFDFTCSFSNGNRQANTTSRQSIVLNALVNTCDPAQQQRCSYLADSQQAAQLMTAAGNFSQTILTGQDPPAMLEGSIRDSSRAVSALNVLLVQLSFNFALPPATNLTLSRLNGKTVGGSSILGITAVNDFNLLLPNASCSSGATSSYEQQMRVWQPDVYQDGGNLFGRQVMGGGGSLVFPNAVGSLTYDSSSAVLFLQTDPTKTFPARRLLQFAFTLVNPPSLLSSAPVLLSVSCPASGGGDPVRLTDAELVGQVLSPSQTSCGYRTLAIKEESSVLSANNLITVSIASSCPILSFPSLFASITITGLTGYTTPTGLLPLSGPNVQQASCRGYGNWSRELASLILVSPWLPGDCPTGVACPFGAPISFSFYLRNRDSVAAGQSFPQISARTSVGSASLLLPLTDFGGVSLGRATGQAQVTEALVNQNSTVRRRRRRRRRRGRGDGRWPHHGTIFPSPSPLTLSCVARAINYITVGLTFNIDIPAGSSMLLTSFRSFSSPSSSFALVGPSASLFSSSSTVAVVDQTALLNVLLVTATTIKAGQNVDFSFYLRNPDCSVASFCRGAIVQLQVTGEVSIPPTSMDGGLVMNAGAKLSWVVKTVRETTSLGSEWNSLIVRLVPSAPLFQGSILSLSGLFPPGVTLIPPMCFQCDKSAGWTLGMGCSSLCAACDNPAFPLDPGRCAVIADLQGNPHPSFVSSLGFFSADGTLVMTLSSGHSISDADGLEFAIRLKNSAAPQLRRECNVLTSSNCLQVRASSVRLCEPLGPPSTGCTETDTFESTGSDAVDAQGQQLYDTCGTCLRPADLYEVNLVLSAIHSLVLQEVRAYPPSLARLPVYQQGTINTGQYQLQLKVSNWLGMTSTGVLRFVKEQGTNWLYFSGVPQPTIFIQDSRALLLGRDQQLQLTAMAKAADCLASASSDALRYQWGLTCVEGMCLRRPLPLSSLVLSDSTRILQVLPLKLAADSKYSFSCEAQQSSIARDPRRGNPSATVSLSIPIRPLLVSFSGISSGGPMPAASSILLTAKVTDPEADMTGLNSPGGFSYSWGCAQRELTGDCSSSLLCASQQSVACEQGTLVVSQLGSTVTISSGRLKAGKVYEVSLNVTRKLLMVSTLIYDPNKPTDSVPPLWFQQTSTSDWFYTVSASSLPAVSLQLCSSLYLGKPQLCQDGKTSDLMINADDKLVLDATVTASTAIVSYEWSTESLGSRKMLDPSLLQSKSSVSRVVLSPNIFVPGKTVLLRLDARDSLGLTGFARLQLTVRLPPSGGDFVVSPSAGVSLTTSFSLAAEGWGANPEDLPLDRGSLSVVNTSLPLLDGQQTPAKLSRLVSISSPSFAATSLASMIDLALTSRVQRLFRIADVQAVQVELANLAMFMNRVPPCLTSPSSNCSGSLDERRGYRGKLLLALKQANLSLIPTPETLQTQATVVAQILEKPEELDLELTSFASSIVSSCIHSYRYNLGDVAVDMQEAAKMLTAATTNLLHALHVVTRQSRRRLLLPSSSSAQEDHLRALTVTQSLQLSVLRNVAAISSLSVSQSDVNSLPVVLQTPRLTINTSRVPSSYLDGNGWLAQVQGSTAVTANIPNTFTELFKRKYDSYEIMLAVWNDSFTDELALPSRKGPFLALDVRPFGSADTIALLPDLPKEPIKIQAPVLQPIDSSVSSTTGTSFSAFGAALDTSSWSWSTSNIKLVNVLFDVAVFSVISFNFFSLIQEPADSAASRPHGAMI</sequence>
<keyword evidence="3" id="KW-0677">Repeat</keyword>
<dbReference type="PANTHER" id="PTHR46730:SF1">
    <property type="entry name" value="PLAT DOMAIN-CONTAINING PROTEIN"/>
    <property type="match status" value="1"/>
</dbReference>
<dbReference type="HOGENOM" id="CLU_224242_0_0_1"/>
<protein>
    <recommendedName>
        <fullName evidence="8">PKD/REJ-like domain-containing protein</fullName>
    </recommendedName>
</protein>
<reference evidence="10" key="3">
    <citation type="submission" date="2016-03" db="UniProtKB">
        <authorList>
            <consortium name="EnsemblProtists"/>
        </authorList>
    </citation>
    <scope>IDENTIFICATION</scope>
</reference>
<reference evidence="9 11" key="1">
    <citation type="journal article" date="2012" name="Nature">
        <title>Algal genomes reveal evolutionary mosaicism and the fate of nucleomorphs.</title>
        <authorList>
            <consortium name="DOE Joint Genome Institute"/>
            <person name="Curtis B.A."/>
            <person name="Tanifuji G."/>
            <person name="Burki F."/>
            <person name="Gruber A."/>
            <person name="Irimia M."/>
            <person name="Maruyama S."/>
            <person name="Arias M.C."/>
            <person name="Ball S.G."/>
            <person name="Gile G.H."/>
            <person name="Hirakawa Y."/>
            <person name="Hopkins J.F."/>
            <person name="Kuo A."/>
            <person name="Rensing S.A."/>
            <person name="Schmutz J."/>
            <person name="Symeonidi A."/>
            <person name="Elias M."/>
            <person name="Eveleigh R.J."/>
            <person name="Herman E.K."/>
            <person name="Klute M.J."/>
            <person name="Nakayama T."/>
            <person name="Obornik M."/>
            <person name="Reyes-Prieto A."/>
            <person name="Armbrust E.V."/>
            <person name="Aves S.J."/>
            <person name="Beiko R.G."/>
            <person name="Coutinho P."/>
            <person name="Dacks J.B."/>
            <person name="Durnford D.G."/>
            <person name="Fast N.M."/>
            <person name="Green B.R."/>
            <person name="Grisdale C.J."/>
            <person name="Hempel F."/>
            <person name="Henrissat B."/>
            <person name="Hoppner M.P."/>
            <person name="Ishida K."/>
            <person name="Kim E."/>
            <person name="Koreny L."/>
            <person name="Kroth P.G."/>
            <person name="Liu Y."/>
            <person name="Malik S.B."/>
            <person name="Maier U.G."/>
            <person name="McRose D."/>
            <person name="Mock T."/>
            <person name="Neilson J.A."/>
            <person name="Onodera N.T."/>
            <person name="Poole A.M."/>
            <person name="Pritham E.J."/>
            <person name="Richards T.A."/>
            <person name="Rocap G."/>
            <person name="Roy S.W."/>
            <person name="Sarai C."/>
            <person name="Schaack S."/>
            <person name="Shirato S."/>
            <person name="Slamovits C.H."/>
            <person name="Spencer D.F."/>
            <person name="Suzuki S."/>
            <person name="Worden A.Z."/>
            <person name="Zauner S."/>
            <person name="Barry K."/>
            <person name="Bell C."/>
            <person name="Bharti A.K."/>
            <person name="Crow J.A."/>
            <person name="Grimwood J."/>
            <person name="Kramer R."/>
            <person name="Lindquist E."/>
            <person name="Lucas S."/>
            <person name="Salamov A."/>
            <person name="McFadden G.I."/>
            <person name="Lane C.E."/>
            <person name="Keeling P.J."/>
            <person name="Gray M.W."/>
            <person name="Grigoriev I.V."/>
            <person name="Archibald J.M."/>
        </authorList>
    </citation>
    <scope>NUCLEOTIDE SEQUENCE</scope>
    <source>
        <strain evidence="9 11">CCMP2712</strain>
    </source>
</reference>
<dbReference type="Proteomes" id="UP000011087">
    <property type="component" value="Unassembled WGS sequence"/>
</dbReference>
<organism evidence="9">
    <name type="scientific">Guillardia theta (strain CCMP2712)</name>
    <name type="common">Cryptophyte</name>
    <dbReference type="NCBI Taxonomy" id="905079"/>
    <lineage>
        <taxon>Eukaryota</taxon>
        <taxon>Cryptophyceae</taxon>
        <taxon>Pyrenomonadales</taxon>
        <taxon>Geminigeraceae</taxon>
        <taxon>Guillardia</taxon>
    </lineage>
</organism>
<dbReference type="GeneID" id="17289424"/>
<evidence type="ECO:0000256" key="2">
    <source>
        <dbReference type="ARBA" id="ARBA00022692"/>
    </source>
</evidence>
<evidence type="ECO:0000259" key="8">
    <source>
        <dbReference type="Pfam" id="PF02010"/>
    </source>
</evidence>
<dbReference type="KEGG" id="gtt:GUITHDRAFT_148436"/>
<evidence type="ECO:0000313" key="11">
    <source>
        <dbReference type="Proteomes" id="UP000011087"/>
    </source>
</evidence>
<feature type="region of interest" description="Disordered" evidence="6">
    <location>
        <begin position="2572"/>
        <end position="2592"/>
    </location>
</feature>